<feature type="region of interest" description="Disordered" evidence="1">
    <location>
        <begin position="1"/>
        <end position="71"/>
    </location>
</feature>
<keyword evidence="2" id="KW-1133">Transmembrane helix</keyword>
<evidence type="ECO:0000256" key="2">
    <source>
        <dbReference type="SAM" id="Phobius"/>
    </source>
</evidence>
<feature type="compositionally biased region" description="Acidic residues" evidence="1">
    <location>
        <begin position="60"/>
        <end position="70"/>
    </location>
</feature>
<evidence type="ECO:0000256" key="1">
    <source>
        <dbReference type="SAM" id="MobiDB-lite"/>
    </source>
</evidence>
<dbReference type="AlphaFoldDB" id="A0AAX4PDQ7"/>
<proteinExistence type="predicted"/>
<dbReference type="EMBL" id="CP151509">
    <property type="protein sequence ID" value="WZN64492.1"/>
    <property type="molecule type" value="Genomic_DNA"/>
</dbReference>
<keyword evidence="2" id="KW-0812">Transmembrane</keyword>
<keyword evidence="2" id="KW-0472">Membrane</keyword>
<feature type="transmembrane region" description="Helical" evidence="2">
    <location>
        <begin position="247"/>
        <end position="269"/>
    </location>
</feature>
<keyword evidence="4" id="KW-1185">Reference proteome</keyword>
<dbReference type="Proteomes" id="UP001472866">
    <property type="component" value="Chromosome 09"/>
</dbReference>
<feature type="transmembrane region" description="Helical" evidence="2">
    <location>
        <begin position="205"/>
        <end position="227"/>
    </location>
</feature>
<feature type="transmembrane region" description="Helical" evidence="2">
    <location>
        <begin position="162"/>
        <end position="184"/>
    </location>
</feature>
<gene>
    <name evidence="3" type="ORF">HKI87_09g60490</name>
</gene>
<accession>A0AAX4PDQ7</accession>
<organism evidence="3 4">
    <name type="scientific">Chloropicon roscoffensis</name>
    <dbReference type="NCBI Taxonomy" id="1461544"/>
    <lineage>
        <taxon>Eukaryota</taxon>
        <taxon>Viridiplantae</taxon>
        <taxon>Chlorophyta</taxon>
        <taxon>Chloropicophyceae</taxon>
        <taxon>Chloropicales</taxon>
        <taxon>Chloropicaceae</taxon>
        <taxon>Chloropicon</taxon>
    </lineage>
</organism>
<evidence type="ECO:0000313" key="4">
    <source>
        <dbReference type="Proteomes" id="UP001472866"/>
    </source>
</evidence>
<sequence>MGVLTRWVSRRKGRGTTRQGGEPMGEEDDTDAAMPSVSGMAGRKAQKKKRVQQQHHEVELSPEEEEEEEREREWMREERERERVLGADELWESTQARRRHPLGFVLAPTKAYALEQTTDAAWLQEQSSVAFKVWPVFASAVVDLLANAYTEPVYSPKRTVHALTFSCQVCTLLLTVTSFVVLVGGSDASTGQADRYLRVFHENRLMLLCCMLNVLAMCACRILKLVLLFRGNPHAVISQRADYRALFASHQLVSALYYVSLFQSVFHVCRHYCVKGKKELSKTRESSQAKRIQQQQKQDAL</sequence>
<name>A0AAX4PDQ7_9CHLO</name>
<evidence type="ECO:0008006" key="5">
    <source>
        <dbReference type="Google" id="ProtNLM"/>
    </source>
</evidence>
<reference evidence="3 4" key="1">
    <citation type="submission" date="2024-03" db="EMBL/GenBank/DDBJ databases">
        <title>Complete genome sequence of the green alga Chloropicon roscoffensis RCC1871.</title>
        <authorList>
            <person name="Lemieux C."/>
            <person name="Pombert J.-F."/>
            <person name="Otis C."/>
            <person name="Turmel M."/>
        </authorList>
    </citation>
    <scope>NUCLEOTIDE SEQUENCE [LARGE SCALE GENOMIC DNA]</scope>
    <source>
        <strain evidence="3 4">RCC1871</strain>
    </source>
</reference>
<evidence type="ECO:0000313" key="3">
    <source>
        <dbReference type="EMBL" id="WZN64492.1"/>
    </source>
</evidence>
<protein>
    <recommendedName>
        <fullName evidence="5">Transmembrane protein</fullName>
    </recommendedName>
</protein>
<feature type="compositionally biased region" description="Basic residues" evidence="1">
    <location>
        <begin position="44"/>
        <end position="53"/>
    </location>
</feature>